<keyword evidence="3" id="KW-1185">Reference proteome</keyword>
<organism evidence="2 3">
    <name type="scientific">Rhodocyclus tenuis</name>
    <name type="common">Rhodospirillum tenue</name>
    <dbReference type="NCBI Taxonomy" id="1066"/>
    <lineage>
        <taxon>Bacteria</taxon>
        <taxon>Pseudomonadati</taxon>
        <taxon>Pseudomonadota</taxon>
        <taxon>Betaproteobacteria</taxon>
        <taxon>Rhodocyclales</taxon>
        <taxon>Rhodocyclaceae</taxon>
        <taxon>Rhodocyclus</taxon>
    </lineage>
</organism>
<dbReference type="GO" id="GO:0004029">
    <property type="term" value="F:aldehyde dehydrogenase (NAD+) activity"/>
    <property type="evidence" value="ECO:0007669"/>
    <property type="project" value="TreeGrafter"/>
</dbReference>
<dbReference type="PANTHER" id="PTHR48079:SF6">
    <property type="entry name" value="NAD(P)-BINDING DOMAIN-CONTAINING PROTEIN-RELATED"/>
    <property type="match status" value="1"/>
</dbReference>
<comment type="caution">
    <text evidence="2">The sequence shown here is derived from an EMBL/GenBank/DDBJ whole genome shotgun (WGS) entry which is preliminary data.</text>
</comment>
<dbReference type="AlphaFoldDB" id="A0A840GDT4"/>
<dbReference type="Proteomes" id="UP000587070">
    <property type="component" value="Unassembled WGS sequence"/>
</dbReference>
<dbReference type="Pfam" id="PF13460">
    <property type="entry name" value="NAD_binding_10"/>
    <property type="match status" value="1"/>
</dbReference>
<dbReference type="InterPro" id="IPR036291">
    <property type="entry name" value="NAD(P)-bd_dom_sf"/>
</dbReference>
<evidence type="ECO:0000313" key="3">
    <source>
        <dbReference type="Proteomes" id="UP000587070"/>
    </source>
</evidence>
<dbReference type="EMBL" id="JACIGE010000002">
    <property type="protein sequence ID" value="MBB4246389.1"/>
    <property type="molecule type" value="Genomic_DNA"/>
</dbReference>
<evidence type="ECO:0000313" key="2">
    <source>
        <dbReference type="EMBL" id="MBB4246389.1"/>
    </source>
</evidence>
<protein>
    <submittedName>
        <fullName evidence="2">Nucleoside-diphosphate-sugar epimerase</fullName>
    </submittedName>
</protein>
<sequence length="297" mass="32641">MQNLLIVGCGDVARRALPALLARYRVFALLRDPAKAAVWRAAGAVPILADLDDADSLARIGGIADLVLHMAPPGEHGCIDLRTRRLLAALAKGQSLPQRLVYISTSGVYGDCMGERVDETRRARPATARGQRRLDAERQLRAFGRRYDVVVSILRAPGIYAADRLPLDRLRAALPVLNAEDDVFTNHIHADDLATIAVAALRLGLPNRVYNASDDSAMKMAGYFDLVADRFGLPHPPRVARADAARHLSPAQLSFISESRRLSNCRIKNELRVRLRYPSVGDGVEAAWQQRNKQCSN</sequence>
<dbReference type="Gene3D" id="3.40.50.720">
    <property type="entry name" value="NAD(P)-binding Rossmann-like Domain"/>
    <property type="match status" value="1"/>
</dbReference>
<dbReference type="CDD" id="cd05266">
    <property type="entry name" value="SDR_a4"/>
    <property type="match status" value="1"/>
</dbReference>
<accession>A0A840GDT4</accession>
<name>A0A840GDT4_RHOTE</name>
<feature type="domain" description="NAD(P)-binding" evidence="1">
    <location>
        <begin position="10"/>
        <end position="201"/>
    </location>
</feature>
<dbReference type="InterPro" id="IPR051783">
    <property type="entry name" value="NAD(P)-dependent_oxidoreduct"/>
</dbReference>
<dbReference type="OrthoDB" id="9808276at2"/>
<dbReference type="SUPFAM" id="SSF51735">
    <property type="entry name" value="NAD(P)-binding Rossmann-fold domains"/>
    <property type="match status" value="1"/>
</dbReference>
<gene>
    <name evidence="2" type="ORF">GGD90_000746</name>
</gene>
<proteinExistence type="predicted"/>
<evidence type="ECO:0000259" key="1">
    <source>
        <dbReference type="Pfam" id="PF13460"/>
    </source>
</evidence>
<dbReference type="GO" id="GO:0005737">
    <property type="term" value="C:cytoplasm"/>
    <property type="evidence" value="ECO:0007669"/>
    <property type="project" value="TreeGrafter"/>
</dbReference>
<dbReference type="InterPro" id="IPR016040">
    <property type="entry name" value="NAD(P)-bd_dom"/>
</dbReference>
<reference evidence="2 3" key="1">
    <citation type="submission" date="2020-08" db="EMBL/GenBank/DDBJ databases">
        <title>Genome sequencing of Purple Non-Sulfur Bacteria from various extreme environments.</title>
        <authorList>
            <person name="Mayer M."/>
        </authorList>
    </citation>
    <scope>NUCLEOTIDE SEQUENCE [LARGE SCALE GENOMIC DNA]</scope>
    <source>
        <strain evidence="2 3">2761</strain>
    </source>
</reference>
<dbReference type="PANTHER" id="PTHR48079">
    <property type="entry name" value="PROTEIN YEEZ"/>
    <property type="match status" value="1"/>
</dbReference>
<dbReference type="RefSeq" id="WP_153115929.1">
    <property type="nucleotide sequence ID" value="NZ_JACIGE010000002.1"/>
</dbReference>